<gene>
    <name evidence="4" type="ORF">IV203_029742</name>
</gene>
<evidence type="ECO:0000313" key="4">
    <source>
        <dbReference type="EMBL" id="KAG7367072.1"/>
    </source>
</evidence>
<dbReference type="AlphaFoldDB" id="A0A9K3LRM7"/>
<dbReference type="PANTHER" id="PTHR10540:SF8">
    <property type="entry name" value="COP9 SIGNALOSOME COMPLEX SUBUNIT 6"/>
    <property type="match status" value="1"/>
</dbReference>
<comment type="caution">
    <text evidence="4">The sequence shown here is derived from an EMBL/GenBank/DDBJ whole genome shotgun (WGS) entry which is preliminary data.</text>
</comment>
<keyword evidence="4" id="KW-0647">Proteasome</keyword>
<dbReference type="Pfam" id="PF13012">
    <property type="entry name" value="MitMem_reg"/>
    <property type="match status" value="1"/>
</dbReference>
<evidence type="ECO:0000259" key="3">
    <source>
        <dbReference type="Pfam" id="PF13012"/>
    </source>
</evidence>
<dbReference type="InterPro" id="IPR000555">
    <property type="entry name" value="JAMM/MPN+_dom"/>
</dbReference>
<reference evidence="4" key="1">
    <citation type="journal article" date="2021" name="Sci. Rep.">
        <title>Diploid genomic architecture of Nitzschia inconspicua, an elite biomass production diatom.</title>
        <authorList>
            <person name="Oliver A."/>
            <person name="Podell S."/>
            <person name="Pinowska A."/>
            <person name="Traller J.C."/>
            <person name="Smith S.R."/>
            <person name="McClure R."/>
            <person name="Beliaev A."/>
            <person name="Bohutskyi P."/>
            <person name="Hill E.A."/>
            <person name="Rabines A."/>
            <person name="Zheng H."/>
            <person name="Allen L.Z."/>
            <person name="Kuo A."/>
            <person name="Grigoriev I.V."/>
            <person name="Allen A.E."/>
            <person name="Hazlebeck D."/>
            <person name="Allen E.E."/>
        </authorList>
    </citation>
    <scope>NUCLEOTIDE SEQUENCE</scope>
    <source>
        <strain evidence="4">Hildebrandi</strain>
    </source>
</reference>
<dbReference type="Pfam" id="PF01398">
    <property type="entry name" value="JAB"/>
    <property type="match status" value="1"/>
</dbReference>
<dbReference type="GO" id="GO:0000502">
    <property type="term" value="C:proteasome complex"/>
    <property type="evidence" value="ECO:0007669"/>
    <property type="project" value="UniProtKB-KW"/>
</dbReference>
<reference evidence="4" key="2">
    <citation type="submission" date="2021-04" db="EMBL/GenBank/DDBJ databases">
        <authorList>
            <person name="Podell S."/>
        </authorList>
    </citation>
    <scope>NUCLEOTIDE SEQUENCE</scope>
    <source>
        <strain evidence="4">Hildebrandi</strain>
    </source>
</reference>
<dbReference type="PANTHER" id="PTHR10540">
    <property type="entry name" value="EUKARYOTIC TRANSLATION INITIATION FACTOR 3 SUBUNIT F-RELATED"/>
    <property type="match status" value="1"/>
</dbReference>
<dbReference type="GO" id="GO:0008237">
    <property type="term" value="F:metallopeptidase activity"/>
    <property type="evidence" value="ECO:0007669"/>
    <property type="project" value="InterPro"/>
</dbReference>
<evidence type="ECO:0000313" key="5">
    <source>
        <dbReference type="Proteomes" id="UP000693970"/>
    </source>
</evidence>
<proteinExistence type="inferred from homology"/>
<feature type="domain" description="JAB1/MPN/MOV34 metalloenzyme" evidence="2">
    <location>
        <begin position="10"/>
        <end position="115"/>
    </location>
</feature>
<accession>A0A9K3LRM7</accession>
<evidence type="ECO:0000259" key="2">
    <source>
        <dbReference type="Pfam" id="PF01398"/>
    </source>
</evidence>
<name>A0A9K3LRM7_9STRA</name>
<protein>
    <submittedName>
        <fullName evidence="4">26S proteasome regulatory subunit 8</fullName>
    </submittedName>
</protein>
<dbReference type="InterPro" id="IPR024969">
    <property type="entry name" value="EIF3F/CSN6-like_C"/>
</dbReference>
<sequence>MEVEPAAKDGLQVQIHPLALVHMSDQYTRITTGGSPLDKNAPVVGLLFGLQHEDGSSLQVRDADDIPVEISDVTTLQVDLHKAVFPQHSVVGWYRVSVENDEPTAEDLSITRTLQAHFVPNNEPFCFCLLQVENIVEGEGMKTEDDATDTLNKDLPIHLFELHQVENNSVLLGVSNFQLETSEPERIAVERVMKERPSEVDDGSPSQNPYVLEVSTIQTSLKSMKDRVKVLATRLEDMQAGKVPFDPVLVREIQSLVASLGPLAAQAKNGDDEEVQMLAHLAIVGKTMSSLQSYADKFRVMHESNTLAKEMRHGF</sequence>
<dbReference type="OrthoDB" id="1378at2759"/>
<dbReference type="Proteomes" id="UP000693970">
    <property type="component" value="Unassembled WGS sequence"/>
</dbReference>
<keyword evidence="5" id="KW-1185">Reference proteome</keyword>
<evidence type="ECO:0000256" key="1">
    <source>
        <dbReference type="ARBA" id="ARBA00010893"/>
    </source>
</evidence>
<feature type="domain" description="EIF3F/CSN6-like C-terminal" evidence="3">
    <location>
        <begin position="183"/>
        <end position="293"/>
    </location>
</feature>
<dbReference type="EMBL" id="JAGRRH010000007">
    <property type="protein sequence ID" value="KAG7367072.1"/>
    <property type="molecule type" value="Genomic_DNA"/>
</dbReference>
<organism evidence="4 5">
    <name type="scientific">Nitzschia inconspicua</name>
    <dbReference type="NCBI Taxonomy" id="303405"/>
    <lineage>
        <taxon>Eukaryota</taxon>
        <taxon>Sar</taxon>
        <taxon>Stramenopiles</taxon>
        <taxon>Ochrophyta</taxon>
        <taxon>Bacillariophyta</taxon>
        <taxon>Bacillariophyceae</taxon>
        <taxon>Bacillariophycidae</taxon>
        <taxon>Bacillariales</taxon>
        <taxon>Bacillariaceae</taxon>
        <taxon>Nitzschia</taxon>
    </lineage>
</organism>
<comment type="similarity">
    <text evidence="1">Belongs to the peptidase M67A family. CSN6 subfamily.</text>
</comment>
<dbReference type="GO" id="GO:0008180">
    <property type="term" value="C:COP9 signalosome"/>
    <property type="evidence" value="ECO:0007669"/>
    <property type="project" value="TreeGrafter"/>
</dbReference>